<feature type="chain" id="PRO_5011518115" evidence="1">
    <location>
        <begin position="19"/>
        <end position="214"/>
    </location>
</feature>
<dbReference type="STRING" id="571298.SAMN04488026_102250"/>
<evidence type="ECO:0000313" key="2">
    <source>
        <dbReference type="EMBL" id="SDJ69951.1"/>
    </source>
</evidence>
<organism evidence="2 3">
    <name type="scientific">Aliiruegeria lutimaris</name>
    <dbReference type="NCBI Taxonomy" id="571298"/>
    <lineage>
        <taxon>Bacteria</taxon>
        <taxon>Pseudomonadati</taxon>
        <taxon>Pseudomonadota</taxon>
        <taxon>Alphaproteobacteria</taxon>
        <taxon>Rhodobacterales</taxon>
        <taxon>Roseobacteraceae</taxon>
        <taxon>Aliiruegeria</taxon>
    </lineage>
</organism>
<gene>
    <name evidence="2" type="ORF">SAMN04488026_102250</name>
</gene>
<dbReference type="OrthoDB" id="7877343at2"/>
<feature type="signal peptide" evidence="1">
    <location>
        <begin position="1"/>
        <end position="18"/>
    </location>
</feature>
<reference evidence="2 3" key="1">
    <citation type="submission" date="2016-10" db="EMBL/GenBank/DDBJ databases">
        <authorList>
            <person name="de Groot N.N."/>
        </authorList>
    </citation>
    <scope>NUCLEOTIDE SEQUENCE [LARGE SCALE GENOMIC DNA]</scope>
    <source>
        <strain evidence="2 3">DSM 25294</strain>
    </source>
</reference>
<dbReference type="AlphaFoldDB" id="A0A1G8VUZ9"/>
<sequence length="214" mass="22542">MATLFGAALLLSVSLAQAATFGREDSPLTGWTHLPVLDESLVISAPRGYCIDPLASLSGHRAAFVLMASCRSVTGDLRAARPEIQGLLTTSVDGHVGPFPSQGDLSRFFGSATGRAALSRSGNAEAMELGAMFSRSGVLFLRADERGEDPALGGASWRAVFELKGHMVTATLRDLVGQPIKDSEGFRIVEELVDAILSANPNSTESEPGAFSRH</sequence>
<keyword evidence="3" id="KW-1185">Reference proteome</keyword>
<accession>A0A1G8VUZ9</accession>
<dbReference type="EMBL" id="FNEK01000022">
    <property type="protein sequence ID" value="SDJ69951.1"/>
    <property type="molecule type" value="Genomic_DNA"/>
</dbReference>
<protein>
    <submittedName>
        <fullName evidence="2">Uncharacterized protein</fullName>
    </submittedName>
</protein>
<dbReference type="Proteomes" id="UP000199382">
    <property type="component" value="Unassembled WGS sequence"/>
</dbReference>
<evidence type="ECO:0000256" key="1">
    <source>
        <dbReference type="SAM" id="SignalP"/>
    </source>
</evidence>
<name>A0A1G8VUZ9_9RHOB</name>
<evidence type="ECO:0000313" key="3">
    <source>
        <dbReference type="Proteomes" id="UP000199382"/>
    </source>
</evidence>
<proteinExistence type="predicted"/>
<dbReference type="RefSeq" id="WP_093156062.1">
    <property type="nucleotide sequence ID" value="NZ_FNEK01000022.1"/>
</dbReference>
<keyword evidence="1" id="KW-0732">Signal</keyword>